<sequence>MGSPLASAGSAQLPKHAEGARCPPRSGRRCSAGISTARALAAASIRADPRPEPIGGPASGAKPEETLVEARSDTDVQIVRLTWV</sequence>
<proteinExistence type="predicted"/>
<protein>
    <submittedName>
        <fullName evidence="2">Uncharacterized protein</fullName>
    </submittedName>
</protein>
<evidence type="ECO:0000256" key="1">
    <source>
        <dbReference type="SAM" id="MobiDB-lite"/>
    </source>
</evidence>
<reference evidence="2" key="1">
    <citation type="submission" date="2020-06" db="EMBL/GenBank/DDBJ databases">
        <authorList>
            <person name="Li T."/>
            <person name="Hu X."/>
            <person name="Zhang T."/>
            <person name="Song X."/>
            <person name="Zhang H."/>
            <person name="Dai N."/>
            <person name="Sheng W."/>
            <person name="Hou X."/>
            <person name="Wei L."/>
        </authorList>
    </citation>
    <scope>NUCLEOTIDE SEQUENCE</scope>
    <source>
        <strain evidence="2">G02</strain>
        <tissue evidence="2">Leaf</tissue>
    </source>
</reference>
<dbReference type="EMBL" id="JACGWJ010000020">
    <property type="protein sequence ID" value="KAL0340001.1"/>
    <property type="molecule type" value="Genomic_DNA"/>
</dbReference>
<organism evidence="2">
    <name type="scientific">Sesamum radiatum</name>
    <name type="common">Black benniseed</name>
    <dbReference type="NCBI Taxonomy" id="300843"/>
    <lineage>
        <taxon>Eukaryota</taxon>
        <taxon>Viridiplantae</taxon>
        <taxon>Streptophyta</taxon>
        <taxon>Embryophyta</taxon>
        <taxon>Tracheophyta</taxon>
        <taxon>Spermatophyta</taxon>
        <taxon>Magnoliopsida</taxon>
        <taxon>eudicotyledons</taxon>
        <taxon>Gunneridae</taxon>
        <taxon>Pentapetalae</taxon>
        <taxon>asterids</taxon>
        <taxon>lamiids</taxon>
        <taxon>Lamiales</taxon>
        <taxon>Pedaliaceae</taxon>
        <taxon>Sesamum</taxon>
    </lineage>
</organism>
<feature type="compositionally biased region" description="Low complexity" evidence="1">
    <location>
        <begin position="31"/>
        <end position="46"/>
    </location>
</feature>
<evidence type="ECO:0000313" key="2">
    <source>
        <dbReference type="EMBL" id="KAL0340001.1"/>
    </source>
</evidence>
<feature type="region of interest" description="Disordered" evidence="1">
    <location>
        <begin position="1"/>
        <end position="70"/>
    </location>
</feature>
<reference evidence="2" key="2">
    <citation type="journal article" date="2024" name="Plant">
        <title>Genomic evolution and insights into agronomic trait innovations of Sesamum species.</title>
        <authorList>
            <person name="Miao H."/>
            <person name="Wang L."/>
            <person name="Qu L."/>
            <person name="Liu H."/>
            <person name="Sun Y."/>
            <person name="Le M."/>
            <person name="Wang Q."/>
            <person name="Wei S."/>
            <person name="Zheng Y."/>
            <person name="Lin W."/>
            <person name="Duan Y."/>
            <person name="Cao H."/>
            <person name="Xiong S."/>
            <person name="Wang X."/>
            <person name="Wei L."/>
            <person name="Li C."/>
            <person name="Ma Q."/>
            <person name="Ju M."/>
            <person name="Zhao R."/>
            <person name="Li G."/>
            <person name="Mu C."/>
            <person name="Tian Q."/>
            <person name="Mei H."/>
            <person name="Zhang T."/>
            <person name="Gao T."/>
            <person name="Zhang H."/>
        </authorList>
    </citation>
    <scope>NUCLEOTIDE SEQUENCE</scope>
    <source>
        <strain evidence="2">G02</strain>
    </source>
</reference>
<accession>A0AAW2NC52</accession>
<dbReference type="AlphaFoldDB" id="A0AAW2NC52"/>
<gene>
    <name evidence="2" type="ORF">Sradi_4516900</name>
</gene>
<name>A0AAW2NC52_SESRA</name>
<comment type="caution">
    <text evidence="2">The sequence shown here is derived from an EMBL/GenBank/DDBJ whole genome shotgun (WGS) entry which is preliminary data.</text>
</comment>